<dbReference type="KEGG" id="fri:FraEuI1c_6519"/>
<proteinExistence type="predicted"/>
<dbReference type="InterPro" id="IPR000073">
    <property type="entry name" value="AB_hydrolase_1"/>
</dbReference>
<accession>E3J8G1</accession>
<dbReference type="Gene3D" id="3.40.50.1820">
    <property type="entry name" value="alpha/beta hydrolase"/>
    <property type="match status" value="1"/>
</dbReference>
<reference evidence="2 3" key="1">
    <citation type="submission" date="2010-10" db="EMBL/GenBank/DDBJ databases">
        <title>Complete sequence of Frankia sp. EuI1c.</title>
        <authorList>
            <consortium name="US DOE Joint Genome Institute"/>
            <person name="Lucas S."/>
            <person name="Copeland A."/>
            <person name="Lapidus A."/>
            <person name="Cheng J.-F."/>
            <person name="Bruce D."/>
            <person name="Goodwin L."/>
            <person name="Pitluck S."/>
            <person name="Chertkov O."/>
            <person name="Detter J.C."/>
            <person name="Han C."/>
            <person name="Tapia R."/>
            <person name="Land M."/>
            <person name="Hauser L."/>
            <person name="Jeffries C."/>
            <person name="Kyrpides N."/>
            <person name="Ivanova N."/>
            <person name="Mikhailova N."/>
            <person name="Beauchemin N."/>
            <person name="Sen A."/>
            <person name="Sur S.A."/>
            <person name="Gtari M."/>
            <person name="Wall L."/>
            <person name="Tisa L."/>
            <person name="Woyke T."/>
        </authorList>
    </citation>
    <scope>NUCLEOTIDE SEQUENCE [LARGE SCALE GENOMIC DNA]</scope>
    <source>
        <strain evidence="3">DSM 45817 / CECT 9037 / EuI1c</strain>
    </source>
</reference>
<sequence length="340" mass="36609">MQVRRFALAVVELRGRPAPRTRTRRRSRQAQRSAVCRESVVTAADGVRLHVEETGPPDAELTVVFVHGFCMTSDAWVFQRRGLADLGRLVCYDQRAHGRSGPSEAGQCTITQLADDLYRVLNDRVATGPVVLVGHSMGGMTILGLADAHPDLFRDRIVAVALLSTSAGELPRLAFGLPAAMTTAVRHVLSPMAVGLRHTPSVLERLRGKGGTVSRALTRRFGFGPDAVPESTVDRLEKMIAATPVPVLGAFLSTLLDHDRLEAVGALRALPTLLLVGDADVMTPIEHSKVLADALPDAELAIEKGAGHAVILERPDAVNAHLRALVHRAQHATRRPNRAS</sequence>
<dbReference type="PANTHER" id="PTHR43433">
    <property type="entry name" value="HYDROLASE, ALPHA/BETA FOLD FAMILY PROTEIN"/>
    <property type="match status" value="1"/>
</dbReference>
<dbReference type="InterPro" id="IPR029058">
    <property type="entry name" value="AB_hydrolase_fold"/>
</dbReference>
<dbReference type="eggNOG" id="COG2267">
    <property type="taxonomic scope" value="Bacteria"/>
</dbReference>
<dbReference type="SUPFAM" id="SSF53474">
    <property type="entry name" value="alpha/beta-Hydrolases"/>
    <property type="match status" value="1"/>
</dbReference>
<dbReference type="HOGENOM" id="CLU_020336_6_2_11"/>
<gene>
    <name evidence="2" type="ordered locus">FraEuI1c_6519</name>
</gene>
<dbReference type="GO" id="GO:0016787">
    <property type="term" value="F:hydrolase activity"/>
    <property type="evidence" value="ECO:0007669"/>
    <property type="project" value="UniProtKB-KW"/>
</dbReference>
<dbReference type="STRING" id="298654.FraEuI1c_6519"/>
<dbReference type="InParanoid" id="E3J8G1"/>
<dbReference type="OrthoDB" id="5422338at2"/>
<evidence type="ECO:0000313" key="3">
    <source>
        <dbReference type="Proteomes" id="UP000002484"/>
    </source>
</evidence>
<protein>
    <submittedName>
        <fullName evidence="2">Alpha/beta hydrolase fold protein</fullName>
    </submittedName>
</protein>
<name>E3J8G1_PSEI1</name>
<keyword evidence="3" id="KW-1185">Reference proteome</keyword>
<dbReference type="Pfam" id="PF00561">
    <property type="entry name" value="Abhydrolase_1"/>
    <property type="match status" value="1"/>
</dbReference>
<dbReference type="InterPro" id="IPR050471">
    <property type="entry name" value="AB_hydrolase"/>
</dbReference>
<evidence type="ECO:0000259" key="1">
    <source>
        <dbReference type="Pfam" id="PF00561"/>
    </source>
</evidence>
<evidence type="ECO:0000313" key="2">
    <source>
        <dbReference type="EMBL" id="ADP84495.1"/>
    </source>
</evidence>
<feature type="domain" description="AB hydrolase-1" evidence="1">
    <location>
        <begin position="62"/>
        <end position="315"/>
    </location>
</feature>
<dbReference type="PANTHER" id="PTHR43433:SF5">
    <property type="entry name" value="AB HYDROLASE-1 DOMAIN-CONTAINING PROTEIN"/>
    <property type="match status" value="1"/>
</dbReference>
<dbReference type="AlphaFoldDB" id="E3J8G1"/>
<dbReference type="Proteomes" id="UP000002484">
    <property type="component" value="Chromosome"/>
</dbReference>
<dbReference type="EMBL" id="CP002299">
    <property type="protein sequence ID" value="ADP84495.1"/>
    <property type="molecule type" value="Genomic_DNA"/>
</dbReference>
<keyword evidence="2" id="KW-0378">Hydrolase</keyword>
<organism evidence="2 3">
    <name type="scientific">Pseudofrankia inefficax (strain DSM 45817 / CECT 9037 / DDB 130130 / EuI1c)</name>
    <name type="common">Frankia inefficax</name>
    <dbReference type="NCBI Taxonomy" id="298654"/>
    <lineage>
        <taxon>Bacteria</taxon>
        <taxon>Bacillati</taxon>
        <taxon>Actinomycetota</taxon>
        <taxon>Actinomycetes</taxon>
        <taxon>Frankiales</taxon>
        <taxon>Frankiaceae</taxon>
        <taxon>Pseudofrankia</taxon>
    </lineage>
</organism>